<accession>A0ABN1BKF7</accession>
<evidence type="ECO:0000313" key="2">
    <source>
        <dbReference type="Proteomes" id="UP001500909"/>
    </source>
</evidence>
<reference evidence="1 2" key="1">
    <citation type="journal article" date="2019" name="Int. J. Syst. Evol. Microbiol.">
        <title>The Global Catalogue of Microorganisms (GCM) 10K type strain sequencing project: providing services to taxonomists for standard genome sequencing and annotation.</title>
        <authorList>
            <consortium name="The Broad Institute Genomics Platform"/>
            <consortium name="The Broad Institute Genome Sequencing Center for Infectious Disease"/>
            <person name="Wu L."/>
            <person name="Ma J."/>
        </authorList>
    </citation>
    <scope>NUCLEOTIDE SEQUENCE [LARGE SCALE GENOMIC DNA]</scope>
    <source>
        <strain evidence="1 2">JCM 4805</strain>
    </source>
</reference>
<name>A0ABN1BKF7_9ACTN</name>
<keyword evidence="2" id="KW-1185">Reference proteome</keyword>
<dbReference type="Proteomes" id="UP001500909">
    <property type="component" value="Unassembled WGS sequence"/>
</dbReference>
<organism evidence="1 2">
    <name type="scientific">Streptomyces olivaceiscleroticus</name>
    <dbReference type="NCBI Taxonomy" id="68245"/>
    <lineage>
        <taxon>Bacteria</taxon>
        <taxon>Bacillati</taxon>
        <taxon>Actinomycetota</taxon>
        <taxon>Actinomycetes</taxon>
        <taxon>Kitasatosporales</taxon>
        <taxon>Streptomycetaceae</taxon>
        <taxon>Streptomyces</taxon>
    </lineage>
</organism>
<dbReference type="EMBL" id="BAAABY010000063">
    <property type="protein sequence ID" value="GAA0499569.1"/>
    <property type="molecule type" value="Genomic_DNA"/>
</dbReference>
<proteinExistence type="predicted"/>
<protein>
    <submittedName>
        <fullName evidence="1">Uncharacterized protein</fullName>
    </submittedName>
</protein>
<comment type="caution">
    <text evidence="1">The sequence shown here is derived from an EMBL/GenBank/DDBJ whole genome shotgun (WGS) entry which is preliminary data.</text>
</comment>
<sequence>MVGQCTDCAPVPRGLSARVYVTGGGSVFHRSTACEGLLDGQRKARRFGKENHTPENIALPVAMESGKGACILCFPDYRPSPTAKRCEVLVDGVWVPGLLTQWRRGADRRWSGVVWYVANGEQVTATKDQDELRPA</sequence>
<evidence type="ECO:0000313" key="1">
    <source>
        <dbReference type="EMBL" id="GAA0499569.1"/>
    </source>
</evidence>
<gene>
    <name evidence="1" type="ORF">GCM10010361_76420</name>
</gene>